<evidence type="ECO:0000313" key="1">
    <source>
        <dbReference type="EMBL" id="QHU15716.1"/>
    </source>
</evidence>
<protein>
    <recommendedName>
        <fullName evidence="2">Pentapeptide repeat-containing protein</fullName>
    </recommendedName>
</protein>
<proteinExistence type="predicted"/>
<dbReference type="Pfam" id="PF00805">
    <property type="entry name" value="Pentapeptide"/>
    <property type="match status" value="3"/>
</dbReference>
<dbReference type="PANTHER" id="PTHR14136:SF17">
    <property type="entry name" value="BTB_POZ DOMAIN-CONTAINING PROTEIN KCTD9"/>
    <property type="match status" value="1"/>
</dbReference>
<dbReference type="Gene3D" id="2.160.20.80">
    <property type="entry name" value="E3 ubiquitin-protein ligase SopA"/>
    <property type="match status" value="2"/>
</dbReference>
<organism evidence="1">
    <name type="scientific">viral metagenome</name>
    <dbReference type="NCBI Taxonomy" id="1070528"/>
    <lineage>
        <taxon>unclassified sequences</taxon>
        <taxon>metagenomes</taxon>
        <taxon>organismal metagenomes</taxon>
    </lineage>
</organism>
<dbReference type="EMBL" id="MN740867">
    <property type="protein sequence ID" value="QHU15716.1"/>
    <property type="molecule type" value="Genomic_DNA"/>
</dbReference>
<dbReference type="PANTHER" id="PTHR14136">
    <property type="entry name" value="BTB_POZ DOMAIN-CONTAINING PROTEIN KCTD9"/>
    <property type="match status" value="1"/>
</dbReference>
<dbReference type="InterPro" id="IPR051082">
    <property type="entry name" value="Pentapeptide-BTB/POZ_domain"/>
</dbReference>
<reference evidence="1" key="1">
    <citation type="journal article" date="2020" name="Nature">
        <title>Giant virus diversity and host interactions through global metagenomics.</title>
        <authorList>
            <person name="Schulz F."/>
            <person name="Roux S."/>
            <person name="Paez-Espino D."/>
            <person name="Jungbluth S."/>
            <person name="Walsh D.A."/>
            <person name="Denef V.J."/>
            <person name="McMahon K.D."/>
            <person name="Konstantinidis K.T."/>
            <person name="Eloe-Fadrosh E.A."/>
            <person name="Kyrpides N.C."/>
            <person name="Woyke T."/>
        </authorList>
    </citation>
    <scope>NUCLEOTIDE SEQUENCE</scope>
    <source>
        <strain evidence="1">GVMAG-S-3300010158-109</strain>
    </source>
</reference>
<name>A0A6C0KEZ8_9ZZZZ</name>
<dbReference type="InterPro" id="IPR001646">
    <property type="entry name" value="5peptide_repeat"/>
</dbReference>
<sequence length="310" mass="33673">MYRMIHDYNVGDIYGPITLNYMGGITKKIGLDYGDNILSLKKFIADNPIYGMQPFGYGRVKIIHRNDEYSEKFIIMNELTGLAVRSGESIRVIENGKIFDIVNDGYITLDVVIPDEIVINPGQTVYDLDLRGENLSGRNLSNVTFDQCSLADSNLSGSDLRGANFTGADLSGCDLSGCDLSGANLKGLDLRYVTLSGSNLTGASLQRSNLGYLDLKGTDFTNAVMYRADLSNCRLGGAILTNAILVDANMDSADLSDSNLRGVNFTRADLSGADLSRADLTDANLSYITQDDQTNFNGAILTNIISEYIV</sequence>
<dbReference type="SUPFAM" id="SSF141571">
    <property type="entry name" value="Pentapeptide repeat-like"/>
    <property type="match status" value="1"/>
</dbReference>
<evidence type="ECO:0008006" key="2">
    <source>
        <dbReference type="Google" id="ProtNLM"/>
    </source>
</evidence>
<accession>A0A6C0KEZ8</accession>
<dbReference type="AlphaFoldDB" id="A0A6C0KEZ8"/>